<dbReference type="PANTHER" id="PTHR30535:SF34">
    <property type="entry name" value="MOLYBDATE-BINDING PROTEIN MOLA"/>
    <property type="match status" value="1"/>
</dbReference>
<keyword evidence="5" id="KW-1185">Reference proteome</keyword>
<sequence>MKVYILLFVLIATLLQPASAKSDLKLVALSPHTVEMLFDLGLGNTIVGTVDYADYPEQAKLLPRVGGAYGLSIEKIIALKPDYVVAWRGGNKASDIAALEKLGLTVIDSSPQNIYGVAQDYRRIGALLGRAEQGQLIGGEIDKSAEQLEALYRNKQPVRTFYQMWPEPLMTINSETWTHRLLELCGAKNVFAEQAADYPQISPEHVIAKQPAVIVIPVDKSHNKISNEKWRDWDQIPAVKKNQFVQADADLLHRFTKRVLQGAAKLCADIDQYR</sequence>
<feature type="signal peptide" evidence="2">
    <location>
        <begin position="1"/>
        <end position="20"/>
    </location>
</feature>
<dbReference type="Gene3D" id="3.40.50.1980">
    <property type="entry name" value="Nitrogenase molybdenum iron protein domain"/>
    <property type="match status" value="2"/>
</dbReference>
<evidence type="ECO:0000259" key="3">
    <source>
        <dbReference type="PROSITE" id="PS50983"/>
    </source>
</evidence>
<dbReference type="Pfam" id="PF01497">
    <property type="entry name" value="Peripla_BP_2"/>
    <property type="match status" value="1"/>
</dbReference>
<comment type="caution">
    <text evidence="4">The sequence shown here is derived from an EMBL/GenBank/DDBJ whole genome shotgun (WGS) entry which is preliminary data.</text>
</comment>
<keyword evidence="1 2" id="KW-0732">Signal</keyword>
<evidence type="ECO:0000256" key="2">
    <source>
        <dbReference type="SAM" id="SignalP"/>
    </source>
</evidence>
<dbReference type="SUPFAM" id="SSF53807">
    <property type="entry name" value="Helical backbone' metal receptor"/>
    <property type="match status" value="1"/>
</dbReference>
<reference evidence="4 5" key="1">
    <citation type="submission" date="2023-03" db="EMBL/GenBank/DDBJ databases">
        <title>Thalassotalea loyana LMG 22536T draft genome sequence.</title>
        <authorList>
            <person name="Sawabe T."/>
        </authorList>
    </citation>
    <scope>NUCLEOTIDE SEQUENCE [LARGE SCALE GENOMIC DNA]</scope>
    <source>
        <strain evidence="4 5">LMG 22536</strain>
    </source>
</reference>
<dbReference type="RefSeq" id="WP_284298554.1">
    <property type="nucleotide sequence ID" value="NZ_BSSV01000004.1"/>
</dbReference>
<dbReference type="InterPro" id="IPR054828">
    <property type="entry name" value="Vit_B12_bind_prot"/>
</dbReference>
<proteinExistence type="predicted"/>
<dbReference type="PANTHER" id="PTHR30535">
    <property type="entry name" value="VITAMIN B12-BINDING PROTEIN"/>
    <property type="match status" value="1"/>
</dbReference>
<gene>
    <name evidence="4" type="primary">btuF</name>
    <name evidence="4" type="ORF">tloyanaT_22290</name>
</gene>
<dbReference type="CDD" id="cd01144">
    <property type="entry name" value="BtuF"/>
    <property type="match status" value="1"/>
</dbReference>
<dbReference type="InterPro" id="IPR002491">
    <property type="entry name" value="ABC_transptr_periplasmic_BD"/>
</dbReference>
<organism evidence="4 5">
    <name type="scientific">Thalassotalea loyana</name>
    <dbReference type="NCBI Taxonomy" id="280483"/>
    <lineage>
        <taxon>Bacteria</taxon>
        <taxon>Pseudomonadati</taxon>
        <taxon>Pseudomonadota</taxon>
        <taxon>Gammaproteobacteria</taxon>
        <taxon>Alteromonadales</taxon>
        <taxon>Colwelliaceae</taxon>
        <taxon>Thalassotalea</taxon>
    </lineage>
</organism>
<evidence type="ECO:0000313" key="4">
    <source>
        <dbReference type="EMBL" id="GLX85977.1"/>
    </source>
</evidence>
<protein>
    <submittedName>
        <fullName evidence="4">Cobalamin-binding protein</fullName>
    </submittedName>
</protein>
<dbReference type="InterPro" id="IPR050902">
    <property type="entry name" value="ABC_Transporter_SBP"/>
</dbReference>
<feature type="chain" id="PRO_5046500704" evidence="2">
    <location>
        <begin position="21"/>
        <end position="274"/>
    </location>
</feature>
<evidence type="ECO:0000313" key="5">
    <source>
        <dbReference type="Proteomes" id="UP001157134"/>
    </source>
</evidence>
<evidence type="ECO:0000256" key="1">
    <source>
        <dbReference type="ARBA" id="ARBA00022729"/>
    </source>
</evidence>
<accession>A0ABQ6HD03</accession>
<dbReference type="PROSITE" id="PS50983">
    <property type="entry name" value="FE_B12_PBP"/>
    <property type="match status" value="1"/>
</dbReference>
<name>A0ABQ6HD03_9GAMM</name>
<dbReference type="Proteomes" id="UP001157134">
    <property type="component" value="Unassembled WGS sequence"/>
</dbReference>
<feature type="domain" description="Fe/B12 periplasmic-binding" evidence="3">
    <location>
        <begin position="25"/>
        <end position="274"/>
    </location>
</feature>
<dbReference type="EMBL" id="BSSV01000004">
    <property type="protein sequence ID" value="GLX85977.1"/>
    <property type="molecule type" value="Genomic_DNA"/>
</dbReference>
<dbReference type="NCBIfam" id="NF038402">
    <property type="entry name" value="TroA_like"/>
    <property type="match status" value="1"/>
</dbReference>